<dbReference type="CDD" id="cd06171">
    <property type="entry name" value="Sigma70_r4"/>
    <property type="match status" value="1"/>
</dbReference>
<dbReference type="GO" id="GO:0006352">
    <property type="term" value="P:DNA-templated transcription initiation"/>
    <property type="evidence" value="ECO:0007669"/>
    <property type="project" value="InterPro"/>
</dbReference>
<dbReference type="InterPro" id="IPR013324">
    <property type="entry name" value="RNA_pol_sigma_r3/r4-like"/>
</dbReference>
<evidence type="ECO:0000313" key="9">
    <source>
        <dbReference type="EMBL" id="MBD3931763.1"/>
    </source>
</evidence>
<accession>A0A927EYI1</accession>
<dbReference type="NCBIfam" id="TIGR02937">
    <property type="entry name" value="sigma70-ECF"/>
    <property type="match status" value="1"/>
</dbReference>
<sequence>MSTVVPRTKRARHPHDDAPDTAGDLERLASLPPGPERERLQQEIVRAWVPMAYRLAHRYRNRSESLEDLQQVAALGLVKAVDRYDPGRGCAFESYAVPTIVGELRRHFRDNLWDLHVPRRVQELRNKVRASRRELSLTLDRRSPTVAQIAEHTGLSEEDVQLGMEALESYRTLSLDSPYPHAEDAFTRADTLGDCEPGYDRVIYRESVKPRLRKLPERERRILYLRFFCDMSQSRIAAEVGISQMHVSRLISSTCQRIRREVEAEVTPSAPAGDAAPGVTGTRRG</sequence>
<dbReference type="GO" id="GO:0003677">
    <property type="term" value="F:DNA binding"/>
    <property type="evidence" value="ECO:0007669"/>
    <property type="project" value="UniProtKB-KW"/>
</dbReference>
<dbReference type="EMBL" id="JACXYU010000003">
    <property type="protein sequence ID" value="MBD3931763.1"/>
    <property type="molecule type" value="Genomic_DNA"/>
</dbReference>
<dbReference type="Pfam" id="PF04539">
    <property type="entry name" value="Sigma70_r3"/>
    <property type="match status" value="1"/>
</dbReference>
<feature type="domain" description="RNA polymerase sigma-70 region 2" evidence="7">
    <location>
        <begin position="45"/>
        <end position="111"/>
    </location>
</feature>
<dbReference type="Gene3D" id="1.10.10.10">
    <property type="entry name" value="Winged helix-like DNA-binding domain superfamily/Winged helix DNA-binding domain"/>
    <property type="match status" value="2"/>
</dbReference>
<dbReference type="Pfam" id="PF04545">
    <property type="entry name" value="Sigma70_r4"/>
    <property type="match status" value="1"/>
</dbReference>
<dbReference type="SUPFAM" id="SSF88659">
    <property type="entry name" value="Sigma3 and sigma4 domains of RNA polymerase sigma factors"/>
    <property type="match status" value="2"/>
</dbReference>
<keyword evidence="2" id="KW-0731">Sigma factor</keyword>
<dbReference type="InterPro" id="IPR007624">
    <property type="entry name" value="RNA_pol_sigma70_r3"/>
</dbReference>
<dbReference type="InterPro" id="IPR013325">
    <property type="entry name" value="RNA_pol_sigma_r2"/>
</dbReference>
<evidence type="ECO:0000256" key="5">
    <source>
        <dbReference type="SAM" id="MobiDB-lite"/>
    </source>
</evidence>
<dbReference type="NCBIfam" id="TIGR02980">
    <property type="entry name" value="SigBFG"/>
    <property type="match status" value="1"/>
</dbReference>
<evidence type="ECO:0000259" key="6">
    <source>
        <dbReference type="Pfam" id="PF04539"/>
    </source>
</evidence>
<dbReference type="InterPro" id="IPR036388">
    <property type="entry name" value="WH-like_DNA-bd_sf"/>
</dbReference>
<evidence type="ECO:0000256" key="2">
    <source>
        <dbReference type="ARBA" id="ARBA00023082"/>
    </source>
</evidence>
<reference evidence="9" key="1">
    <citation type="submission" date="2020-09" db="EMBL/GenBank/DDBJ databases">
        <title>Secondary metabolite and genome analysis of marine Streptomyces chumphonensis KK1-2T.</title>
        <authorList>
            <person name="Phongsopitanun W."/>
            <person name="Kanchanasin P."/>
            <person name="Pittayakhajonwut P."/>
            <person name="Suwanborirux K."/>
            <person name="Tanasupawat S."/>
        </authorList>
    </citation>
    <scope>NUCLEOTIDE SEQUENCE</scope>
    <source>
        <strain evidence="9">KK1-2</strain>
    </source>
</reference>
<dbReference type="PANTHER" id="PTHR30385:SF4">
    <property type="entry name" value="RNA POLYMERASE SIGMA-E FACTOR"/>
    <property type="match status" value="1"/>
</dbReference>
<feature type="domain" description="RNA polymerase sigma-70 region 4" evidence="8">
    <location>
        <begin position="212"/>
        <end position="259"/>
    </location>
</feature>
<keyword evidence="1" id="KW-0805">Transcription regulation</keyword>
<protein>
    <submittedName>
        <fullName evidence="9">SigB/SigF/SigG family RNA polymerase sigma factor</fullName>
    </submittedName>
</protein>
<dbReference type="RefSeq" id="WP_191209046.1">
    <property type="nucleotide sequence ID" value="NZ_BAABKL010000018.1"/>
</dbReference>
<feature type="domain" description="RNA polymerase sigma-70 region 3" evidence="6">
    <location>
        <begin position="123"/>
        <end position="176"/>
    </location>
</feature>
<dbReference type="Proteomes" id="UP000632289">
    <property type="component" value="Unassembled WGS sequence"/>
</dbReference>
<gene>
    <name evidence="9" type="ORF">IF129_09340</name>
</gene>
<feature type="region of interest" description="Disordered" evidence="5">
    <location>
        <begin position="263"/>
        <end position="285"/>
    </location>
</feature>
<keyword evidence="3" id="KW-0238">DNA-binding</keyword>
<dbReference type="SUPFAM" id="SSF88946">
    <property type="entry name" value="Sigma2 domain of RNA polymerase sigma factors"/>
    <property type="match status" value="1"/>
</dbReference>
<organism evidence="9 10">
    <name type="scientific">Streptomyces chumphonensis</name>
    <dbReference type="NCBI Taxonomy" id="1214925"/>
    <lineage>
        <taxon>Bacteria</taxon>
        <taxon>Bacillati</taxon>
        <taxon>Actinomycetota</taxon>
        <taxon>Actinomycetes</taxon>
        <taxon>Kitasatosporales</taxon>
        <taxon>Streptomycetaceae</taxon>
        <taxon>Streptomyces</taxon>
    </lineage>
</organism>
<keyword evidence="10" id="KW-1185">Reference proteome</keyword>
<dbReference type="InterPro" id="IPR007627">
    <property type="entry name" value="RNA_pol_sigma70_r2"/>
</dbReference>
<evidence type="ECO:0000256" key="1">
    <source>
        <dbReference type="ARBA" id="ARBA00023015"/>
    </source>
</evidence>
<evidence type="ECO:0000256" key="3">
    <source>
        <dbReference type="ARBA" id="ARBA00023125"/>
    </source>
</evidence>
<evidence type="ECO:0000259" key="8">
    <source>
        <dbReference type="Pfam" id="PF04545"/>
    </source>
</evidence>
<keyword evidence="4" id="KW-0804">Transcription</keyword>
<dbReference type="InterPro" id="IPR007630">
    <property type="entry name" value="RNA_pol_sigma70_r4"/>
</dbReference>
<comment type="caution">
    <text evidence="9">The sequence shown here is derived from an EMBL/GenBank/DDBJ whole genome shotgun (WGS) entry which is preliminary data.</text>
</comment>
<dbReference type="Gene3D" id="1.20.120.1810">
    <property type="match status" value="1"/>
</dbReference>
<dbReference type="InterPro" id="IPR014322">
    <property type="entry name" value="RNA_pol_sigma-B/F/G"/>
</dbReference>
<proteinExistence type="predicted"/>
<evidence type="ECO:0000259" key="7">
    <source>
        <dbReference type="Pfam" id="PF04542"/>
    </source>
</evidence>
<evidence type="ECO:0000313" key="10">
    <source>
        <dbReference type="Proteomes" id="UP000632289"/>
    </source>
</evidence>
<dbReference type="Pfam" id="PF04542">
    <property type="entry name" value="Sigma70_r2"/>
    <property type="match status" value="1"/>
</dbReference>
<feature type="region of interest" description="Disordered" evidence="5">
    <location>
        <begin position="1"/>
        <end position="36"/>
    </location>
</feature>
<evidence type="ECO:0000256" key="4">
    <source>
        <dbReference type="ARBA" id="ARBA00023163"/>
    </source>
</evidence>
<dbReference type="GO" id="GO:0016987">
    <property type="term" value="F:sigma factor activity"/>
    <property type="evidence" value="ECO:0007669"/>
    <property type="project" value="UniProtKB-KW"/>
</dbReference>
<dbReference type="AlphaFoldDB" id="A0A927EYI1"/>
<dbReference type="PANTHER" id="PTHR30385">
    <property type="entry name" value="SIGMA FACTOR F FLAGELLAR"/>
    <property type="match status" value="1"/>
</dbReference>
<dbReference type="InterPro" id="IPR014284">
    <property type="entry name" value="RNA_pol_sigma-70_dom"/>
</dbReference>
<name>A0A927EYI1_9ACTN</name>